<keyword evidence="5 11" id="KW-0418">Kinase</keyword>
<keyword evidence="8" id="KW-1133">Transmembrane helix</keyword>
<feature type="transmembrane region" description="Helical" evidence="8">
    <location>
        <begin position="51"/>
        <end position="69"/>
    </location>
</feature>
<dbReference type="InterPro" id="IPR003661">
    <property type="entry name" value="HisK_dim/P_dom"/>
</dbReference>
<dbReference type="PROSITE" id="PS50109">
    <property type="entry name" value="HIS_KIN"/>
    <property type="match status" value="1"/>
</dbReference>
<dbReference type="SUPFAM" id="SSF55874">
    <property type="entry name" value="ATPase domain of HSP90 chaperone/DNA topoisomerase II/histidine kinase"/>
    <property type="match status" value="1"/>
</dbReference>
<dbReference type="AlphaFoldDB" id="A0AAE3QTH2"/>
<dbReference type="EC" id="2.7.13.3" evidence="2"/>
<dbReference type="Pfam" id="PF00512">
    <property type="entry name" value="HisKA"/>
    <property type="match status" value="1"/>
</dbReference>
<evidence type="ECO:0000256" key="1">
    <source>
        <dbReference type="ARBA" id="ARBA00000085"/>
    </source>
</evidence>
<evidence type="ECO:0000256" key="7">
    <source>
        <dbReference type="SAM" id="Coils"/>
    </source>
</evidence>
<dbReference type="InterPro" id="IPR035965">
    <property type="entry name" value="PAS-like_dom_sf"/>
</dbReference>
<evidence type="ECO:0000259" key="9">
    <source>
        <dbReference type="PROSITE" id="PS50109"/>
    </source>
</evidence>
<dbReference type="PANTHER" id="PTHR43711">
    <property type="entry name" value="TWO-COMPONENT HISTIDINE KINASE"/>
    <property type="match status" value="1"/>
</dbReference>
<evidence type="ECO:0000313" key="12">
    <source>
        <dbReference type="Proteomes" id="UP001241110"/>
    </source>
</evidence>
<comment type="catalytic activity">
    <reaction evidence="1">
        <text>ATP + protein L-histidine = ADP + protein N-phospho-L-histidine.</text>
        <dbReference type="EC" id="2.7.13.3"/>
    </reaction>
</comment>
<evidence type="ECO:0000256" key="3">
    <source>
        <dbReference type="ARBA" id="ARBA00022553"/>
    </source>
</evidence>
<dbReference type="RefSeq" id="WP_313982377.1">
    <property type="nucleotide sequence ID" value="NZ_JASJOS010000009.1"/>
</dbReference>
<reference evidence="11" key="1">
    <citation type="submission" date="2023-05" db="EMBL/GenBank/DDBJ databases">
        <authorList>
            <person name="Zhang X."/>
        </authorList>
    </citation>
    <scope>NUCLEOTIDE SEQUENCE</scope>
    <source>
        <strain evidence="11">YF14B1</strain>
    </source>
</reference>
<name>A0AAE3QTH2_9BACT</name>
<accession>A0AAE3QTH2</accession>
<dbReference type="InterPro" id="IPR005467">
    <property type="entry name" value="His_kinase_dom"/>
</dbReference>
<keyword evidence="8" id="KW-0472">Membrane</keyword>
<evidence type="ECO:0000313" key="11">
    <source>
        <dbReference type="EMBL" id="MDJ1482951.1"/>
    </source>
</evidence>
<evidence type="ECO:0000259" key="10">
    <source>
        <dbReference type="PROSITE" id="PS50113"/>
    </source>
</evidence>
<feature type="transmembrane region" description="Helical" evidence="8">
    <location>
        <begin position="127"/>
        <end position="151"/>
    </location>
</feature>
<feature type="domain" description="PAC" evidence="10">
    <location>
        <begin position="266"/>
        <end position="319"/>
    </location>
</feature>
<dbReference type="SMART" id="SM00388">
    <property type="entry name" value="HisKA"/>
    <property type="match status" value="1"/>
</dbReference>
<dbReference type="GO" id="GO:0000155">
    <property type="term" value="F:phosphorelay sensor kinase activity"/>
    <property type="evidence" value="ECO:0007669"/>
    <property type="project" value="InterPro"/>
</dbReference>
<dbReference type="CDD" id="cd00082">
    <property type="entry name" value="HisKA"/>
    <property type="match status" value="1"/>
</dbReference>
<comment type="caution">
    <text evidence="11">The sequence shown here is derived from an EMBL/GenBank/DDBJ whole genome shotgun (WGS) entry which is preliminary data.</text>
</comment>
<keyword evidence="7" id="KW-0175">Coiled coil</keyword>
<dbReference type="SMART" id="SM00387">
    <property type="entry name" value="HATPase_c"/>
    <property type="match status" value="1"/>
</dbReference>
<dbReference type="EMBL" id="JASJOS010000009">
    <property type="protein sequence ID" value="MDJ1482951.1"/>
    <property type="molecule type" value="Genomic_DNA"/>
</dbReference>
<sequence length="570" mass="66260">MNPFLNHLLYFLKPKEKYQERSLRAVIVYQFLVICMGVFFLAASVDYILGIYWLGVLSTGWVCLFLGLLYMHYKGFYHWITSIAIIAINFLIFIHDAFYGVLAGVSYFFFPLLFAVFSTITFKNKNFFYFHLLLTIICWFTTEITEHSLLLYTGFSVDTLHKVHIFCMVLALIATLCFVYFIFAQIRHNAVIQERERLKKVVDNNNQYIILVDTNRKIELFNKRFYDFYREEYQITLEVGKDYISYIHPYNLVGFEEGFRNAMTGTIFQKDILFQKSTETTWMTAHFVPISNKDNEVVSVAISLLDISERKNFERSLQETNNKLQQANQELDQFIYRSSHDMRTPIASTMGLLDLLEDEADETERQSYIALIHKNTYKLDQLLIDIAQYVKIKHQKIASTSIHFRGLVQTIVTDIKQKTKDDSIHFQLDIRQTDTFYSDEERIRSIITHLVSNAVAYRNTSIQSQISLTVDVSDKVKIFIKDNGIGIEEEYQHKIFDMFFKASIQSTGSGLGLYTVKEAVRTLGGFIHMQSVAGAGTSFMVEIPNQEVSRQPRKKVKKSPQLVSTLSYTL</sequence>
<feature type="transmembrane region" description="Helical" evidence="8">
    <location>
        <begin position="163"/>
        <end position="183"/>
    </location>
</feature>
<keyword evidence="4 11" id="KW-0808">Transferase</keyword>
<dbReference type="PRINTS" id="PR00344">
    <property type="entry name" value="BCTRLSENSOR"/>
</dbReference>
<proteinExistence type="predicted"/>
<dbReference type="Pfam" id="PF02518">
    <property type="entry name" value="HATPase_c"/>
    <property type="match status" value="1"/>
</dbReference>
<evidence type="ECO:0000256" key="6">
    <source>
        <dbReference type="ARBA" id="ARBA00023012"/>
    </source>
</evidence>
<dbReference type="InterPro" id="IPR000014">
    <property type="entry name" value="PAS"/>
</dbReference>
<organism evidence="11 12">
    <name type="scientific">Xanthocytophaga flava</name>
    <dbReference type="NCBI Taxonomy" id="3048013"/>
    <lineage>
        <taxon>Bacteria</taxon>
        <taxon>Pseudomonadati</taxon>
        <taxon>Bacteroidota</taxon>
        <taxon>Cytophagia</taxon>
        <taxon>Cytophagales</taxon>
        <taxon>Rhodocytophagaceae</taxon>
        <taxon>Xanthocytophaga</taxon>
    </lineage>
</organism>
<evidence type="ECO:0000256" key="8">
    <source>
        <dbReference type="SAM" id="Phobius"/>
    </source>
</evidence>
<dbReference type="Gene3D" id="1.10.287.130">
    <property type="match status" value="1"/>
</dbReference>
<feature type="domain" description="Histidine kinase" evidence="9">
    <location>
        <begin position="337"/>
        <end position="547"/>
    </location>
</feature>
<dbReference type="InterPro" id="IPR036097">
    <property type="entry name" value="HisK_dim/P_sf"/>
</dbReference>
<evidence type="ECO:0000256" key="5">
    <source>
        <dbReference type="ARBA" id="ARBA00022777"/>
    </source>
</evidence>
<keyword evidence="3" id="KW-0597">Phosphoprotein</keyword>
<dbReference type="InterPro" id="IPR000700">
    <property type="entry name" value="PAS-assoc_C"/>
</dbReference>
<feature type="transmembrane region" description="Helical" evidence="8">
    <location>
        <begin position="100"/>
        <end position="120"/>
    </location>
</feature>
<feature type="coiled-coil region" evidence="7">
    <location>
        <begin position="310"/>
        <end position="366"/>
    </location>
</feature>
<feature type="transmembrane region" description="Helical" evidence="8">
    <location>
        <begin position="23"/>
        <end position="45"/>
    </location>
</feature>
<protein>
    <recommendedName>
        <fullName evidence="2">histidine kinase</fullName>
        <ecNumber evidence="2">2.7.13.3</ecNumber>
    </recommendedName>
</protein>
<dbReference type="InterPro" id="IPR003594">
    <property type="entry name" value="HATPase_dom"/>
</dbReference>
<gene>
    <name evidence="11" type="ORF">QNI16_20785</name>
</gene>
<dbReference type="InterPro" id="IPR036890">
    <property type="entry name" value="HATPase_C_sf"/>
</dbReference>
<evidence type="ECO:0000256" key="4">
    <source>
        <dbReference type="ARBA" id="ARBA00022679"/>
    </source>
</evidence>
<keyword evidence="6" id="KW-0902">Two-component regulatory system</keyword>
<dbReference type="SUPFAM" id="SSF47384">
    <property type="entry name" value="Homodimeric domain of signal transducing histidine kinase"/>
    <property type="match status" value="1"/>
</dbReference>
<keyword evidence="8" id="KW-0812">Transmembrane</keyword>
<dbReference type="CDD" id="cd00130">
    <property type="entry name" value="PAS"/>
    <property type="match status" value="1"/>
</dbReference>
<dbReference type="PANTHER" id="PTHR43711:SF1">
    <property type="entry name" value="HISTIDINE KINASE 1"/>
    <property type="match status" value="1"/>
</dbReference>
<dbReference type="NCBIfam" id="TIGR00229">
    <property type="entry name" value="sensory_box"/>
    <property type="match status" value="1"/>
</dbReference>
<dbReference type="PROSITE" id="PS50113">
    <property type="entry name" value="PAC"/>
    <property type="match status" value="1"/>
</dbReference>
<dbReference type="InterPro" id="IPR050736">
    <property type="entry name" value="Sensor_HK_Regulatory"/>
</dbReference>
<evidence type="ECO:0000256" key="2">
    <source>
        <dbReference type="ARBA" id="ARBA00012438"/>
    </source>
</evidence>
<dbReference type="Gene3D" id="3.30.450.20">
    <property type="entry name" value="PAS domain"/>
    <property type="match status" value="1"/>
</dbReference>
<dbReference type="InterPro" id="IPR004358">
    <property type="entry name" value="Sig_transdc_His_kin-like_C"/>
</dbReference>
<dbReference type="Gene3D" id="3.30.565.10">
    <property type="entry name" value="Histidine kinase-like ATPase, C-terminal domain"/>
    <property type="match status" value="1"/>
</dbReference>
<feature type="transmembrane region" description="Helical" evidence="8">
    <location>
        <begin position="76"/>
        <end position="94"/>
    </location>
</feature>
<dbReference type="Proteomes" id="UP001241110">
    <property type="component" value="Unassembled WGS sequence"/>
</dbReference>
<dbReference type="SUPFAM" id="SSF55785">
    <property type="entry name" value="PYP-like sensor domain (PAS domain)"/>
    <property type="match status" value="1"/>
</dbReference>